<protein>
    <submittedName>
        <fullName evidence="7">VWA domain-containing protein</fullName>
    </submittedName>
</protein>
<keyword evidence="2 5" id="KW-0812">Transmembrane</keyword>
<proteinExistence type="predicted"/>
<dbReference type="AlphaFoldDB" id="A0A537LFA5"/>
<evidence type="ECO:0000259" key="6">
    <source>
        <dbReference type="PROSITE" id="PS50234"/>
    </source>
</evidence>
<dbReference type="InterPro" id="IPR002035">
    <property type="entry name" value="VWF_A"/>
</dbReference>
<keyword evidence="3 5" id="KW-1133">Transmembrane helix</keyword>
<dbReference type="InterPro" id="IPR036465">
    <property type="entry name" value="vWFA_dom_sf"/>
</dbReference>
<feature type="transmembrane region" description="Helical" evidence="5">
    <location>
        <begin position="6"/>
        <end position="23"/>
    </location>
</feature>
<gene>
    <name evidence="7" type="ORF">E6H01_00880</name>
</gene>
<dbReference type="PANTHER" id="PTHR22550:SF5">
    <property type="entry name" value="LEUCINE ZIPPER PROTEIN 4"/>
    <property type="match status" value="1"/>
</dbReference>
<evidence type="ECO:0000256" key="5">
    <source>
        <dbReference type="SAM" id="Phobius"/>
    </source>
</evidence>
<evidence type="ECO:0000256" key="3">
    <source>
        <dbReference type="ARBA" id="ARBA00022989"/>
    </source>
</evidence>
<sequence length="340" mass="36302">MEFGWPVMLWAMLASPLLLWGYVRTQRLRGRAEAALADAHLLGHLWTRPSALRRHLPVGLYVTAVTLLTLAMARPIAAVPLPTNRAALILAIDVSKSMIGEDVKPNRLKAAEEAALQVLALIPGSTKVGLIAFSDYAQVLVPPTTERQPLREAIAGLKLQQATGVGSAIIEALRALPERKELLGDRLNISPQQPAIPIPPAPTPGASPTQLPPAAVLMFSDGISNLGIDPAVATALAKDANVRIFGVGVGTTGGSVMQVEGQLVLVPFDATLLRQIAQMTGGRYFDVSNADELRRVSRELGRAIGWERRRTEITSLLAAAAGVLILTGGAFSLVWFRRVP</sequence>
<evidence type="ECO:0000256" key="2">
    <source>
        <dbReference type="ARBA" id="ARBA00022692"/>
    </source>
</evidence>
<dbReference type="PANTHER" id="PTHR22550">
    <property type="entry name" value="SPORE GERMINATION PROTEIN"/>
    <property type="match status" value="1"/>
</dbReference>
<dbReference type="Pfam" id="PF13519">
    <property type="entry name" value="VWA_2"/>
    <property type="match status" value="1"/>
</dbReference>
<evidence type="ECO:0000313" key="8">
    <source>
        <dbReference type="Proteomes" id="UP000319353"/>
    </source>
</evidence>
<evidence type="ECO:0000313" key="7">
    <source>
        <dbReference type="EMBL" id="TMJ06675.1"/>
    </source>
</evidence>
<dbReference type="Proteomes" id="UP000319353">
    <property type="component" value="Unassembled WGS sequence"/>
</dbReference>
<dbReference type="SUPFAM" id="SSF53300">
    <property type="entry name" value="vWA-like"/>
    <property type="match status" value="1"/>
</dbReference>
<evidence type="ECO:0000256" key="4">
    <source>
        <dbReference type="ARBA" id="ARBA00023136"/>
    </source>
</evidence>
<feature type="transmembrane region" description="Helical" evidence="5">
    <location>
        <begin position="316"/>
        <end position="336"/>
    </location>
</feature>
<organism evidence="7 8">
    <name type="scientific">Candidatus Segetimicrobium genomatis</name>
    <dbReference type="NCBI Taxonomy" id="2569760"/>
    <lineage>
        <taxon>Bacteria</taxon>
        <taxon>Bacillati</taxon>
        <taxon>Candidatus Sysuimicrobiota</taxon>
        <taxon>Candidatus Sysuimicrobiia</taxon>
        <taxon>Candidatus Sysuimicrobiales</taxon>
        <taxon>Candidatus Segetimicrobiaceae</taxon>
        <taxon>Candidatus Segetimicrobium</taxon>
    </lineage>
</organism>
<accession>A0A537LFA5</accession>
<keyword evidence="4 5" id="KW-0472">Membrane</keyword>
<keyword evidence="1" id="KW-1003">Cell membrane</keyword>
<dbReference type="InterPro" id="IPR050768">
    <property type="entry name" value="UPF0353/GerABKA_families"/>
</dbReference>
<feature type="transmembrane region" description="Helical" evidence="5">
    <location>
        <begin position="58"/>
        <end position="77"/>
    </location>
</feature>
<feature type="domain" description="VWFA" evidence="6">
    <location>
        <begin position="87"/>
        <end position="300"/>
    </location>
</feature>
<name>A0A537LFA5_9BACT</name>
<dbReference type="PROSITE" id="PS50234">
    <property type="entry name" value="VWFA"/>
    <property type="match status" value="1"/>
</dbReference>
<comment type="caution">
    <text evidence="7">The sequence shown here is derived from an EMBL/GenBank/DDBJ whole genome shotgun (WGS) entry which is preliminary data.</text>
</comment>
<dbReference type="EMBL" id="VBAL01000010">
    <property type="protein sequence ID" value="TMJ06675.1"/>
    <property type="molecule type" value="Genomic_DNA"/>
</dbReference>
<dbReference type="Gene3D" id="3.40.50.410">
    <property type="entry name" value="von Willebrand factor, type A domain"/>
    <property type="match status" value="1"/>
</dbReference>
<evidence type="ECO:0000256" key="1">
    <source>
        <dbReference type="ARBA" id="ARBA00022475"/>
    </source>
</evidence>
<reference evidence="7 8" key="1">
    <citation type="journal article" date="2019" name="Nat. Microbiol.">
        <title>Mediterranean grassland soil C-N compound turnover is dependent on rainfall and depth, and is mediated by genomically divergent microorganisms.</title>
        <authorList>
            <person name="Diamond S."/>
            <person name="Andeer P.F."/>
            <person name="Li Z."/>
            <person name="Crits-Christoph A."/>
            <person name="Burstein D."/>
            <person name="Anantharaman K."/>
            <person name="Lane K.R."/>
            <person name="Thomas B.C."/>
            <person name="Pan C."/>
            <person name="Northen T.R."/>
            <person name="Banfield J.F."/>
        </authorList>
    </citation>
    <scope>NUCLEOTIDE SEQUENCE [LARGE SCALE GENOMIC DNA]</scope>
    <source>
        <strain evidence="7">NP_4</strain>
    </source>
</reference>
<dbReference type="SMART" id="SM00327">
    <property type="entry name" value="VWA"/>
    <property type="match status" value="1"/>
</dbReference>